<sequence length="275" mass="32086">MMDKDIKQAIEKRKQYLDSQKVFSNPDEFQWGMYKGKEITKKPIFQSHDSPLLFAGEIVLSVTIFVAGFTGFILGMLGNLLIGSPLLILSILLLVTFLINTNGIPKFVPTKGNKYNNLGDYNKEKYARLHKLIYVKGEFYRVWYVRYILGLDETEFKASDSINLMLRDNYSRYGGTTYLHRGISHGIPYIEEVKSEPEEEEVDEGELDRVRNLLMDADRDREHWLNSLTTTRFLDYDEFLHILDTEKAVEEAKELDSKVSQFEEYMNHKNKIKKL</sequence>
<accession>A0A1X9I9Z9</accession>
<dbReference type="EMBL" id="KX171212">
    <property type="protein sequence ID" value="ANT44848.1"/>
    <property type="molecule type" value="Genomic_DNA"/>
</dbReference>
<keyword evidence="1" id="KW-1133">Transmembrane helix</keyword>
<feature type="transmembrane region" description="Helical" evidence="1">
    <location>
        <begin position="52"/>
        <end position="74"/>
    </location>
</feature>
<feature type="transmembrane region" description="Helical" evidence="1">
    <location>
        <begin position="80"/>
        <end position="99"/>
    </location>
</feature>
<keyword evidence="3" id="KW-1185">Reference proteome</keyword>
<name>A0A1X9I9Z9_9CAUD</name>
<gene>
    <name evidence="2" type="ORF">vB_SscM-1_184</name>
</gene>
<protein>
    <submittedName>
        <fullName evidence="2">Uncharacterized protein</fullName>
    </submittedName>
</protein>
<proteinExistence type="predicted"/>
<evidence type="ECO:0000256" key="1">
    <source>
        <dbReference type="SAM" id="Phobius"/>
    </source>
</evidence>
<organism evidence="2 3">
    <name type="scientific">Staphylococcus phage vB_SscM-1</name>
    <dbReference type="NCBI Taxonomy" id="1868844"/>
    <lineage>
        <taxon>Viruses</taxon>
        <taxon>Duplodnaviria</taxon>
        <taxon>Heunggongvirae</taxon>
        <taxon>Uroviricota</taxon>
        <taxon>Caudoviricetes</taxon>
        <taxon>Herelleviridae</taxon>
        <taxon>Twortvirinae</taxon>
        <taxon>Sciuriunavirus</taxon>
        <taxon>Sciuriunavirus SscM1</taxon>
    </lineage>
</organism>
<keyword evidence="1" id="KW-0472">Membrane</keyword>
<evidence type="ECO:0000313" key="2">
    <source>
        <dbReference type="EMBL" id="ANT44848.1"/>
    </source>
</evidence>
<reference evidence="3" key="1">
    <citation type="submission" date="2016-04" db="EMBL/GenBank/DDBJ databases">
        <authorList>
            <person name="Gasior T."/>
        </authorList>
    </citation>
    <scope>NUCLEOTIDE SEQUENCE [LARGE SCALE GENOMIC DNA]</scope>
</reference>
<dbReference type="Proteomes" id="UP000224459">
    <property type="component" value="Segment"/>
</dbReference>
<evidence type="ECO:0000313" key="3">
    <source>
        <dbReference type="Proteomes" id="UP000224459"/>
    </source>
</evidence>
<keyword evidence="1" id="KW-0812">Transmembrane</keyword>